<comment type="caution">
    <text evidence="13">The sequence shown here is derived from an EMBL/GenBank/DDBJ whole genome shotgun (WGS) entry which is preliminary data.</text>
</comment>
<keyword evidence="14" id="KW-1185">Reference proteome</keyword>
<comment type="similarity">
    <text evidence="2 10">Belongs to the RNA methyltransferase RsmE family.</text>
</comment>
<sequence>MQLFYNPNINTDTQQILFDKDESRHIVRVLRKKEGDILHITNGVGYLFTAEISIPNDKKCVAVITNATYKAKEWNYHLHIAIAPTKSNDRLEWFLEKATEIGIDEITPIICQNSERKVVKKDRLEKIIQSAMKQSLKFTLPKLNDAVKFSDFILQDFDGATTCIAHCENEEKLSLKKVASSHKNLVILIGPEGDFSSEEIKKSIQKNFIPITLGKSRLRTETAALVATHSVSFVNE</sequence>
<evidence type="ECO:0000256" key="4">
    <source>
        <dbReference type="ARBA" id="ARBA00022552"/>
    </source>
</evidence>
<evidence type="ECO:0000256" key="9">
    <source>
        <dbReference type="ARBA" id="ARBA00047944"/>
    </source>
</evidence>
<keyword evidence="6 10" id="KW-0808">Transferase</keyword>
<dbReference type="RefSeq" id="WP_386106423.1">
    <property type="nucleotide sequence ID" value="NZ_JBHTJR010000031.1"/>
</dbReference>
<evidence type="ECO:0000256" key="2">
    <source>
        <dbReference type="ARBA" id="ARBA00005528"/>
    </source>
</evidence>
<evidence type="ECO:0000256" key="3">
    <source>
        <dbReference type="ARBA" id="ARBA00022490"/>
    </source>
</evidence>
<dbReference type="PANTHER" id="PTHR30027:SF3">
    <property type="entry name" value="16S RRNA (URACIL(1498)-N(3))-METHYLTRANSFERASE"/>
    <property type="match status" value="1"/>
</dbReference>
<dbReference type="InterPro" id="IPR029028">
    <property type="entry name" value="Alpha/beta_knot_MTases"/>
</dbReference>
<feature type="domain" description="Ribosomal RNA small subunit methyltransferase E methyltransferase" evidence="11">
    <location>
        <begin position="73"/>
        <end position="231"/>
    </location>
</feature>
<dbReference type="Proteomes" id="UP001597062">
    <property type="component" value="Unassembled WGS sequence"/>
</dbReference>
<evidence type="ECO:0000256" key="10">
    <source>
        <dbReference type="PIRNR" id="PIRNR015601"/>
    </source>
</evidence>
<dbReference type="Pfam" id="PF04452">
    <property type="entry name" value="Methyltrans_RNA"/>
    <property type="match status" value="1"/>
</dbReference>
<dbReference type="GO" id="GO:0032259">
    <property type="term" value="P:methylation"/>
    <property type="evidence" value="ECO:0007669"/>
    <property type="project" value="UniProtKB-KW"/>
</dbReference>
<dbReference type="Pfam" id="PF20260">
    <property type="entry name" value="PUA_4"/>
    <property type="match status" value="1"/>
</dbReference>
<reference evidence="14" key="1">
    <citation type="journal article" date="2019" name="Int. J. Syst. Evol. Microbiol.">
        <title>The Global Catalogue of Microorganisms (GCM) 10K type strain sequencing project: providing services to taxonomists for standard genome sequencing and annotation.</title>
        <authorList>
            <consortium name="The Broad Institute Genomics Platform"/>
            <consortium name="The Broad Institute Genome Sequencing Center for Infectious Disease"/>
            <person name="Wu L."/>
            <person name="Ma J."/>
        </authorList>
    </citation>
    <scope>NUCLEOTIDE SEQUENCE [LARGE SCALE GENOMIC DNA]</scope>
    <source>
        <strain evidence="14">CCUG 60527</strain>
    </source>
</reference>
<evidence type="ECO:0000256" key="1">
    <source>
        <dbReference type="ARBA" id="ARBA00004496"/>
    </source>
</evidence>
<feature type="domain" description="Ribosomal RNA small subunit methyltransferase E PUA-like" evidence="12">
    <location>
        <begin position="18"/>
        <end position="64"/>
    </location>
</feature>
<dbReference type="InterPro" id="IPR029026">
    <property type="entry name" value="tRNA_m1G_MTases_N"/>
</dbReference>
<gene>
    <name evidence="13" type="ORF">ACFQ1U_06185</name>
</gene>
<dbReference type="InterPro" id="IPR006700">
    <property type="entry name" value="RsmE"/>
</dbReference>
<evidence type="ECO:0000256" key="5">
    <source>
        <dbReference type="ARBA" id="ARBA00022603"/>
    </source>
</evidence>
<dbReference type="EC" id="2.1.1.193" evidence="10"/>
<protein>
    <recommendedName>
        <fullName evidence="10">Ribosomal RNA small subunit methyltransferase E</fullName>
        <ecNumber evidence="10">2.1.1.193</ecNumber>
    </recommendedName>
</protein>
<dbReference type="NCBIfam" id="NF008702">
    <property type="entry name" value="PRK11713.6-1"/>
    <property type="match status" value="1"/>
</dbReference>
<keyword evidence="5 10" id="KW-0489">Methyltransferase</keyword>
<dbReference type="InterPro" id="IPR046887">
    <property type="entry name" value="RsmE_PUA-like"/>
</dbReference>
<evidence type="ECO:0000313" key="13">
    <source>
        <dbReference type="EMBL" id="MFD0992786.1"/>
    </source>
</evidence>
<keyword evidence="4 10" id="KW-0698">rRNA processing</keyword>
<dbReference type="CDD" id="cd18084">
    <property type="entry name" value="RsmE-like"/>
    <property type="match status" value="1"/>
</dbReference>
<dbReference type="SUPFAM" id="SSF88697">
    <property type="entry name" value="PUA domain-like"/>
    <property type="match status" value="1"/>
</dbReference>
<dbReference type="PANTHER" id="PTHR30027">
    <property type="entry name" value="RIBOSOMAL RNA SMALL SUBUNIT METHYLTRANSFERASE E"/>
    <property type="match status" value="1"/>
</dbReference>
<evidence type="ECO:0000259" key="12">
    <source>
        <dbReference type="Pfam" id="PF20260"/>
    </source>
</evidence>
<evidence type="ECO:0000313" key="14">
    <source>
        <dbReference type="Proteomes" id="UP001597062"/>
    </source>
</evidence>
<evidence type="ECO:0000256" key="8">
    <source>
        <dbReference type="ARBA" id="ARBA00025699"/>
    </source>
</evidence>
<dbReference type="Gene3D" id="2.40.240.20">
    <property type="entry name" value="Hypothetical PUA domain-like, domain 1"/>
    <property type="match status" value="1"/>
</dbReference>
<evidence type="ECO:0000256" key="7">
    <source>
        <dbReference type="ARBA" id="ARBA00022691"/>
    </source>
</evidence>
<dbReference type="InterPro" id="IPR015947">
    <property type="entry name" value="PUA-like_sf"/>
</dbReference>
<accession>A0ABW3JRQ7</accession>
<comment type="catalytic activity">
    <reaction evidence="9 10">
        <text>uridine(1498) in 16S rRNA + S-adenosyl-L-methionine = N(3)-methyluridine(1498) in 16S rRNA + S-adenosyl-L-homocysteine + H(+)</text>
        <dbReference type="Rhea" id="RHEA:42920"/>
        <dbReference type="Rhea" id="RHEA-COMP:10283"/>
        <dbReference type="Rhea" id="RHEA-COMP:10284"/>
        <dbReference type="ChEBI" id="CHEBI:15378"/>
        <dbReference type="ChEBI" id="CHEBI:57856"/>
        <dbReference type="ChEBI" id="CHEBI:59789"/>
        <dbReference type="ChEBI" id="CHEBI:65315"/>
        <dbReference type="ChEBI" id="CHEBI:74502"/>
        <dbReference type="EC" id="2.1.1.193"/>
    </reaction>
</comment>
<dbReference type="Gene3D" id="3.40.1280.10">
    <property type="match status" value="1"/>
</dbReference>
<dbReference type="EMBL" id="JBHTJR010000031">
    <property type="protein sequence ID" value="MFD0992786.1"/>
    <property type="molecule type" value="Genomic_DNA"/>
</dbReference>
<dbReference type="PIRSF" id="PIRSF015601">
    <property type="entry name" value="MTase_slr0722"/>
    <property type="match status" value="1"/>
</dbReference>
<name>A0ABW3JRQ7_9FLAO</name>
<comment type="function">
    <text evidence="8 10">Specifically methylates the N3 position of the uracil ring of uridine 1498 (m3U1498) in 16S rRNA. Acts on the fully assembled 30S ribosomal subunit.</text>
</comment>
<organism evidence="13 14">
    <name type="scientific">Tenacibaculum geojense</name>
    <dbReference type="NCBI Taxonomy" id="915352"/>
    <lineage>
        <taxon>Bacteria</taxon>
        <taxon>Pseudomonadati</taxon>
        <taxon>Bacteroidota</taxon>
        <taxon>Flavobacteriia</taxon>
        <taxon>Flavobacteriales</taxon>
        <taxon>Flavobacteriaceae</taxon>
        <taxon>Tenacibaculum</taxon>
    </lineage>
</organism>
<evidence type="ECO:0000259" key="11">
    <source>
        <dbReference type="Pfam" id="PF04452"/>
    </source>
</evidence>
<dbReference type="NCBIfam" id="TIGR00046">
    <property type="entry name" value="RsmE family RNA methyltransferase"/>
    <property type="match status" value="1"/>
</dbReference>
<proteinExistence type="inferred from homology"/>
<dbReference type="InterPro" id="IPR046886">
    <property type="entry name" value="RsmE_MTase_dom"/>
</dbReference>
<evidence type="ECO:0000256" key="6">
    <source>
        <dbReference type="ARBA" id="ARBA00022679"/>
    </source>
</evidence>
<comment type="subcellular location">
    <subcellularLocation>
        <location evidence="1 10">Cytoplasm</location>
    </subcellularLocation>
</comment>
<dbReference type="GO" id="GO:0008168">
    <property type="term" value="F:methyltransferase activity"/>
    <property type="evidence" value="ECO:0007669"/>
    <property type="project" value="UniProtKB-KW"/>
</dbReference>
<keyword evidence="3 10" id="KW-0963">Cytoplasm</keyword>
<dbReference type="SUPFAM" id="SSF75217">
    <property type="entry name" value="alpha/beta knot"/>
    <property type="match status" value="1"/>
</dbReference>
<keyword evidence="7 10" id="KW-0949">S-adenosyl-L-methionine</keyword>